<dbReference type="OrthoDB" id="71501at2759"/>
<evidence type="ECO:0000313" key="4">
    <source>
        <dbReference type="Proteomes" id="UP000794436"/>
    </source>
</evidence>
<feature type="compositionally biased region" description="Polar residues" evidence="2">
    <location>
        <begin position="37"/>
        <end position="58"/>
    </location>
</feature>
<feature type="region of interest" description="Disordered" evidence="2">
    <location>
        <begin position="30"/>
        <end position="102"/>
    </location>
</feature>
<name>A0A8K1C5W2_PYTOL</name>
<proteinExistence type="predicted"/>
<dbReference type="Proteomes" id="UP000794436">
    <property type="component" value="Unassembled WGS sequence"/>
</dbReference>
<feature type="coiled-coil region" evidence="1">
    <location>
        <begin position="102"/>
        <end position="136"/>
    </location>
</feature>
<keyword evidence="1" id="KW-0175">Coiled coil</keyword>
<dbReference type="AlphaFoldDB" id="A0A8K1C5W2"/>
<feature type="compositionally biased region" description="Low complexity" evidence="2">
    <location>
        <begin position="75"/>
        <end position="90"/>
    </location>
</feature>
<evidence type="ECO:0000313" key="3">
    <source>
        <dbReference type="EMBL" id="TMW57011.1"/>
    </source>
</evidence>
<keyword evidence="4" id="KW-1185">Reference proteome</keyword>
<reference evidence="3" key="1">
    <citation type="submission" date="2019-03" db="EMBL/GenBank/DDBJ databases">
        <title>Long read genome sequence of the mycoparasitic Pythium oligandrum ATCC 38472 isolated from sugarbeet rhizosphere.</title>
        <authorList>
            <person name="Gaulin E."/>
        </authorList>
    </citation>
    <scope>NUCLEOTIDE SEQUENCE</scope>
    <source>
        <strain evidence="3">ATCC 38472_TT</strain>
    </source>
</reference>
<protein>
    <submittedName>
        <fullName evidence="3">Uncharacterized protein</fullName>
    </submittedName>
</protein>
<comment type="caution">
    <text evidence="3">The sequence shown here is derived from an EMBL/GenBank/DDBJ whole genome shotgun (WGS) entry which is preliminary data.</text>
</comment>
<gene>
    <name evidence="3" type="ORF">Poli38472_002936</name>
</gene>
<organism evidence="3 4">
    <name type="scientific">Pythium oligandrum</name>
    <name type="common">Mycoparasitic fungus</name>
    <dbReference type="NCBI Taxonomy" id="41045"/>
    <lineage>
        <taxon>Eukaryota</taxon>
        <taxon>Sar</taxon>
        <taxon>Stramenopiles</taxon>
        <taxon>Oomycota</taxon>
        <taxon>Peronosporomycetes</taxon>
        <taxon>Pythiales</taxon>
        <taxon>Pythiaceae</taxon>
        <taxon>Pythium</taxon>
    </lineage>
</organism>
<evidence type="ECO:0000256" key="1">
    <source>
        <dbReference type="SAM" id="Coils"/>
    </source>
</evidence>
<sequence>MDEDDAYEWTEAEMLDTLQLVVAAEQQSAVEALETPPSGSQAARTSHLNQDSESSSALATEAIRASKQTVVRRQSSGSVRDSESSSSSPSMATTQKRQPFYHARQKHELEYLKSKVRELERDLLRIEQENEAKLAEDSDSIWQRMARQQNVERQKALSENVRLKELLEDQIQFARSLEKVIRKRPNLSALSGAQGSDRPTRRRKKAHTFASLHDEFSEDANRRYQRMDVVFQDMGVLDLVKEYRSLNLKVHDKANAESDVRVEQILVRRYPFSFREVGQELWNFLSVGSNLEQTGDVKREVDQTDDSLFATTTVKFPVGNRFCELTASALLRLFVEEDSYTVVWVSEGECAPPRSAKNSFKLSEHGWQDHKCLTLALY</sequence>
<dbReference type="EMBL" id="SPLM01000144">
    <property type="protein sequence ID" value="TMW57011.1"/>
    <property type="molecule type" value="Genomic_DNA"/>
</dbReference>
<evidence type="ECO:0000256" key="2">
    <source>
        <dbReference type="SAM" id="MobiDB-lite"/>
    </source>
</evidence>
<accession>A0A8K1C5W2</accession>